<sequence length="369" mass="39751">MEICRLPQAQYVDSVRWLPPSPGSPRLLALAVWDSLSRKPFLQLKALEENPEMVEQQQQQQQQQSSSPWLLETQNSWSLPARSTTFKVSPSQDHQHTVVASASSFGSLSVFLLDAMNPSADEADLSPFTCEKLHRGAVAGLDIQRGRGGAPDCITVGIDGKINLVKVGQSDLQVKCVHDNHGALSYAAACWGSPVEFVTAGLGSGLQWWDLRRPGNAVAQSPSKGVGAGGIHDIDVHPSRKHLCVAGGSAGSVVAWDMRRQQELIPLAGAIPSMGRSALEFPIVAESEIWEVKFDPALYERGLMTEVGKVPPVFVCSEDGILALLQGGEAECLLGEPCAINGFDIDPEVGSDIVCALEHESILYLKRPM</sequence>
<keyword evidence="2" id="KW-0853">WD repeat</keyword>
<dbReference type="PANTHER" id="PTHR22652:SF0">
    <property type="entry name" value="NUCLEOPORIN NUP43"/>
    <property type="match status" value="1"/>
</dbReference>
<name>A0ABP1B2K0_9BRYO</name>
<protein>
    <recommendedName>
        <fullName evidence="7">Nuclear pore complex protein</fullName>
    </recommendedName>
</protein>
<dbReference type="EMBL" id="OZ023720">
    <property type="protein sequence ID" value="CAK9869302.1"/>
    <property type="molecule type" value="Genomic_DNA"/>
</dbReference>
<dbReference type="Proteomes" id="UP001497522">
    <property type="component" value="Chromosome 19"/>
</dbReference>
<evidence type="ECO:0008006" key="7">
    <source>
        <dbReference type="Google" id="ProtNLM"/>
    </source>
</evidence>
<keyword evidence="6" id="KW-1185">Reference proteome</keyword>
<dbReference type="PANTHER" id="PTHR22652">
    <property type="entry name" value="NUCLEOPORIN NUP43"/>
    <property type="match status" value="1"/>
</dbReference>
<evidence type="ECO:0000256" key="1">
    <source>
        <dbReference type="ARBA" id="ARBA00004123"/>
    </source>
</evidence>
<keyword evidence="4" id="KW-0539">Nucleus</keyword>
<dbReference type="SUPFAM" id="SSF50978">
    <property type="entry name" value="WD40 repeat-like"/>
    <property type="match status" value="1"/>
</dbReference>
<dbReference type="Gene3D" id="2.130.10.10">
    <property type="entry name" value="YVTN repeat-like/Quinoprotein amine dehydrogenase"/>
    <property type="match status" value="1"/>
</dbReference>
<comment type="subcellular location">
    <subcellularLocation>
        <location evidence="1">Nucleus</location>
    </subcellularLocation>
</comment>
<organism evidence="5 6">
    <name type="scientific">Sphagnum jensenii</name>
    <dbReference type="NCBI Taxonomy" id="128206"/>
    <lineage>
        <taxon>Eukaryota</taxon>
        <taxon>Viridiplantae</taxon>
        <taxon>Streptophyta</taxon>
        <taxon>Embryophyta</taxon>
        <taxon>Bryophyta</taxon>
        <taxon>Sphagnophytina</taxon>
        <taxon>Sphagnopsida</taxon>
        <taxon>Sphagnales</taxon>
        <taxon>Sphagnaceae</taxon>
        <taxon>Sphagnum</taxon>
    </lineage>
</organism>
<evidence type="ECO:0000313" key="5">
    <source>
        <dbReference type="EMBL" id="CAK9869302.1"/>
    </source>
</evidence>
<keyword evidence="3" id="KW-0677">Repeat</keyword>
<gene>
    <name evidence="5" type="ORF">CSSPJE1EN2_LOCUS12060</name>
</gene>
<evidence type="ECO:0000256" key="2">
    <source>
        <dbReference type="ARBA" id="ARBA00022574"/>
    </source>
</evidence>
<accession>A0ABP1B2K0</accession>
<evidence type="ECO:0000256" key="4">
    <source>
        <dbReference type="ARBA" id="ARBA00023242"/>
    </source>
</evidence>
<reference evidence="5" key="1">
    <citation type="submission" date="2024-03" db="EMBL/GenBank/DDBJ databases">
        <authorList>
            <consortium name="ELIXIR-Norway"/>
            <consortium name="Elixir Norway"/>
        </authorList>
    </citation>
    <scope>NUCLEOTIDE SEQUENCE</scope>
</reference>
<dbReference type="InterPro" id="IPR036322">
    <property type="entry name" value="WD40_repeat_dom_sf"/>
</dbReference>
<evidence type="ECO:0000256" key="3">
    <source>
        <dbReference type="ARBA" id="ARBA00022737"/>
    </source>
</evidence>
<proteinExistence type="predicted"/>
<evidence type="ECO:0000313" key="6">
    <source>
        <dbReference type="Proteomes" id="UP001497522"/>
    </source>
</evidence>
<dbReference type="InterPro" id="IPR015943">
    <property type="entry name" value="WD40/YVTN_repeat-like_dom_sf"/>
</dbReference>